<dbReference type="InterPro" id="IPR016039">
    <property type="entry name" value="Thiolase-like"/>
</dbReference>
<sequence length="712" mass="72662">MPTENELKSYLERASKALDLTTAKLEREQARNDAPIAVVSMACRYPGGVDSPEGLWDLLAAGGDAVSGFPDRPGWDVAGLFDPDPDVVGATYARGGGFVHDAGLFDAGFFGVSPREAERLDPQQRLLLETSWEVIERAGLPPSSLDRSLTGVYVGSQGSDYLNRHSAHLELLDGHLGTGSMSSTASGRLAYTLGLQGPAMTVDTACSSSLVALHLAMQGLRRGECDLALAGGATIMSTPTALVEFSRQRGLAPDGRCKPFSDAADGAGWSEGCGMLLLERLSDARANERDVLAVLRSSALNQDGRSQGLTAPNGPAQERVIRSALDAGGLGPEDVDAVEAHGTGTALGDPMEAHALLSTYGKDRSDQNPLYLGSVKSNIGHPQAAAGVAGVMKMVLALRHEELPRSLHAENPSGQIDWSAGNMRLLDEAVSWPVESGRVRRAGVSSFGISGTNAHVIVEEAPSSAEAEEAQRVGNGAEGSLLDVAVPLVVSGGSGAALRANAGRLAEFLARGVGVSLVDVGLSLGVGRGVFGCRGSVVASSVEQAVGGLRALAGGESGVGVSVSSGSGVSAGGVSSGSGVSWGSVGVLFAGQGSQRVGMARGLAGVDGVFRADVEELASAFEGLLSRSLLSVMWGEESSGGEEFSGGEDSSGAGGSEVGGLLAGTEFAQPALFVVEVALFRRLWRLGVAPGVLLGHSVGELVAVYVAGGLSL</sequence>
<dbReference type="PANTHER" id="PTHR43775:SF51">
    <property type="entry name" value="INACTIVE PHENOLPHTHIOCEROL SYNTHESIS POLYKETIDE SYNTHASE TYPE I PKS1-RELATED"/>
    <property type="match status" value="1"/>
</dbReference>
<dbReference type="GO" id="GO:0006633">
    <property type="term" value="P:fatty acid biosynthetic process"/>
    <property type="evidence" value="ECO:0007669"/>
    <property type="project" value="InterPro"/>
</dbReference>
<evidence type="ECO:0000256" key="1">
    <source>
        <dbReference type="ARBA" id="ARBA00022450"/>
    </source>
</evidence>
<dbReference type="InterPro" id="IPR001227">
    <property type="entry name" value="Ac_transferase_dom_sf"/>
</dbReference>
<keyword evidence="6" id="KW-1185">Reference proteome</keyword>
<keyword evidence="3" id="KW-0808">Transferase</keyword>
<reference evidence="6" key="1">
    <citation type="submission" date="2016-10" db="EMBL/GenBank/DDBJ databases">
        <authorList>
            <person name="Varghese N."/>
            <person name="Submissions S."/>
        </authorList>
    </citation>
    <scope>NUCLEOTIDE SEQUENCE [LARGE SCALE GENOMIC DNA]</scope>
    <source>
        <strain evidence="6">DSM 45460</strain>
    </source>
</reference>
<dbReference type="InterPro" id="IPR018201">
    <property type="entry name" value="Ketoacyl_synth_AS"/>
</dbReference>
<dbReference type="Proteomes" id="UP000199213">
    <property type="component" value="Unassembled WGS sequence"/>
</dbReference>
<dbReference type="SMART" id="SM00825">
    <property type="entry name" value="PKS_KS"/>
    <property type="match status" value="1"/>
</dbReference>
<dbReference type="PANTHER" id="PTHR43775">
    <property type="entry name" value="FATTY ACID SYNTHASE"/>
    <property type="match status" value="1"/>
</dbReference>
<feature type="domain" description="Ketosynthase family 3 (KS3)" evidence="4">
    <location>
        <begin position="33"/>
        <end position="460"/>
    </location>
</feature>
<dbReference type="InterPro" id="IPR014030">
    <property type="entry name" value="Ketoacyl_synth_N"/>
</dbReference>
<dbReference type="EMBL" id="FNFM01000021">
    <property type="protein sequence ID" value="SDK91346.1"/>
    <property type="molecule type" value="Genomic_DNA"/>
</dbReference>
<dbReference type="Gene3D" id="3.40.366.10">
    <property type="entry name" value="Malonyl-Coenzyme A Acyl Carrier Protein, domain 2"/>
    <property type="match status" value="1"/>
</dbReference>
<evidence type="ECO:0000313" key="6">
    <source>
        <dbReference type="Proteomes" id="UP000199213"/>
    </source>
</evidence>
<dbReference type="InterPro" id="IPR014031">
    <property type="entry name" value="Ketoacyl_synth_C"/>
</dbReference>
<dbReference type="SUPFAM" id="SSF53901">
    <property type="entry name" value="Thiolase-like"/>
    <property type="match status" value="1"/>
</dbReference>
<dbReference type="InterPro" id="IPR050091">
    <property type="entry name" value="PKS_NRPS_Biosynth_Enz"/>
</dbReference>
<dbReference type="Pfam" id="PF16197">
    <property type="entry name" value="KAsynt_C_assoc"/>
    <property type="match status" value="1"/>
</dbReference>
<proteinExistence type="predicted"/>
<dbReference type="GO" id="GO:0004312">
    <property type="term" value="F:fatty acid synthase activity"/>
    <property type="evidence" value="ECO:0007669"/>
    <property type="project" value="TreeGrafter"/>
</dbReference>
<dbReference type="CDD" id="cd00833">
    <property type="entry name" value="PKS"/>
    <property type="match status" value="1"/>
</dbReference>
<dbReference type="AlphaFoldDB" id="A0A1G9FSD6"/>
<evidence type="ECO:0000259" key="4">
    <source>
        <dbReference type="PROSITE" id="PS52004"/>
    </source>
</evidence>
<keyword evidence="2" id="KW-0597">Phosphoprotein</keyword>
<dbReference type="InterPro" id="IPR014043">
    <property type="entry name" value="Acyl_transferase_dom"/>
</dbReference>
<evidence type="ECO:0000313" key="5">
    <source>
        <dbReference type="EMBL" id="SDK91346.1"/>
    </source>
</evidence>
<feature type="non-terminal residue" evidence="5">
    <location>
        <position position="712"/>
    </location>
</feature>
<dbReference type="FunFam" id="3.40.47.10:FF:000019">
    <property type="entry name" value="Polyketide synthase type I"/>
    <property type="match status" value="1"/>
</dbReference>
<keyword evidence="1" id="KW-0596">Phosphopantetheine</keyword>
<organism evidence="5 6">
    <name type="scientific">Actinopolyspora mzabensis</name>
    <dbReference type="NCBI Taxonomy" id="995066"/>
    <lineage>
        <taxon>Bacteria</taxon>
        <taxon>Bacillati</taxon>
        <taxon>Actinomycetota</taxon>
        <taxon>Actinomycetes</taxon>
        <taxon>Actinopolysporales</taxon>
        <taxon>Actinopolysporaceae</taxon>
        <taxon>Actinopolyspora</taxon>
    </lineage>
</organism>
<dbReference type="OrthoDB" id="9778690at2"/>
<dbReference type="PROSITE" id="PS00606">
    <property type="entry name" value="KS3_1"/>
    <property type="match status" value="1"/>
</dbReference>
<dbReference type="PROSITE" id="PS52004">
    <property type="entry name" value="KS3_2"/>
    <property type="match status" value="1"/>
</dbReference>
<evidence type="ECO:0000256" key="3">
    <source>
        <dbReference type="ARBA" id="ARBA00022679"/>
    </source>
</evidence>
<dbReference type="Pfam" id="PF00698">
    <property type="entry name" value="Acyl_transf_1"/>
    <property type="match status" value="1"/>
</dbReference>
<dbReference type="Pfam" id="PF02801">
    <property type="entry name" value="Ketoacyl-synt_C"/>
    <property type="match status" value="1"/>
</dbReference>
<dbReference type="GO" id="GO:0004315">
    <property type="term" value="F:3-oxoacyl-[acyl-carrier-protein] synthase activity"/>
    <property type="evidence" value="ECO:0007669"/>
    <property type="project" value="InterPro"/>
</dbReference>
<dbReference type="Pfam" id="PF00109">
    <property type="entry name" value="ketoacyl-synt"/>
    <property type="match status" value="1"/>
</dbReference>
<evidence type="ECO:0000256" key="2">
    <source>
        <dbReference type="ARBA" id="ARBA00022553"/>
    </source>
</evidence>
<dbReference type="InterPro" id="IPR032821">
    <property type="entry name" value="PKS_assoc"/>
</dbReference>
<gene>
    <name evidence="5" type="ORF">SAMN04487820_1212</name>
</gene>
<accession>A0A1G9FSD6</accession>
<protein>
    <submittedName>
        <fullName evidence="5">Ketoacyl-synthetase C-terminal extension</fullName>
    </submittedName>
</protein>
<name>A0A1G9FSD6_ACTMZ</name>
<dbReference type="InterPro" id="IPR020841">
    <property type="entry name" value="PKS_Beta-ketoAc_synthase_dom"/>
</dbReference>
<dbReference type="InterPro" id="IPR016035">
    <property type="entry name" value="Acyl_Trfase/lysoPLipase"/>
</dbReference>
<dbReference type="Gene3D" id="3.30.70.3290">
    <property type="match status" value="1"/>
</dbReference>
<dbReference type="Gene3D" id="3.40.47.10">
    <property type="match status" value="1"/>
</dbReference>
<dbReference type="SUPFAM" id="SSF52151">
    <property type="entry name" value="FabD/lysophospholipase-like"/>
    <property type="match status" value="1"/>
</dbReference>